<dbReference type="OMA" id="ANTIAWM"/>
<dbReference type="PROSITE" id="PS51746">
    <property type="entry name" value="PPM_2"/>
    <property type="match status" value="1"/>
</dbReference>
<organism evidence="3 4">
    <name type="scientific">Wolfiporia cocos (strain MD-104)</name>
    <name type="common">Brown rot fungus</name>
    <dbReference type="NCBI Taxonomy" id="742152"/>
    <lineage>
        <taxon>Eukaryota</taxon>
        <taxon>Fungi</taxon>
        <taxon>Dikarya</taxon>
        <taxon>Basidiomycota</taxon>
        <taxon>Agaricomycotina</taxon>
        <taxon>Agaricomycetes</taxon>
        <taxon>Polyporales</taxon>
        <taxon>Phaeolaceae</taxon>
        <taxon>Wolfiporia</taxon>
    </lineage>
</organism>
<gene>
    <name evidence="3" type="ORF">WOLCODRAFT_130753</name>
</gene>
<dbReference type="InterPro" id="IPR039123">
    <property type="entry name" value="PPTC7"/>
</dbReference>
<evidence type="ECO:0000313" key="3">
    <source>
        <dbReference type="EMBL" id="PCH38203.1"/>
    </source>
</evidence>
<dbReference type="Proteomes" id="UP000218811">
    <property type="component" value="Unassembled WGS sequence"/>
</dbReference>
<dbReference type="Gene3D" id="3.60.40.10">
    <property type="entry name" value="PPM-type phosphatase domain"/>
    <property type="match status" value="1"/>
</dbReference>
<accession>A0A2H3JEG7</accession>
<reference evidence="3 4" key="1">
    <citation type="journal article" date="2012" name="Science">
        <title>The Paleozoic origin of enzymatic lignin decomposition reconstructed from 31 fungal genomes.</title>
        <authorList>
            <person name="Floudas D."/>
            <person name="Binder M."/>
            <person name="Riley R."/>
            <person name="Barry K."/>
            <person name="Blanchette R.A."/>
            <person name="Henrissat B."/>
            <person name="Martinez A.T."/>
            <person name="Otillar R."/>
            <person name="Spatafora J.W."/>
            <person name="Yadav J.S."/>
            <person name="Aerts A."/>
            <person name="Benoit I."/>
            <person name="Boyd A."/>
            <person name="Carlson A."/>
            <person name="Copeland A."/>
            <person name="Coutinho P.M."/>
            <person name="de Vries R.P."/>
            <person name="Ferreira P."/>
            <person name="Findley K."/>
            <person name="Foster B."/>
            <person name="Gaskell J."/>
            <person name="Glotzer D."/>
            <person name="Gorecki P."/>
            <person name="Heitman J."/>
            <person name="Hesse C."/>
            <person name="Hori C."/>
            <person name="Igarashi K."/>
            <person name="Jurgens J.A."/>
            <person name="Kallen N."/>
            <person name="Kersten P."/>
            <person name="Kohler A."/>
            <person name="Kuees U."/>
            <person name="Kumar T.K.A."/>
            <person name="Kuo A."/>
            <person name="LaButti K."/>
            <person name="Larrondo L.F."/>
            <person name="Lindquist E."/>
            <person name="Ling A."/>
            <person name="Lombard V."/>
            <person name="Lucas S."/>
            <person name="Lundell T."/>
            <person name="Martin R."/>
            <person name="McLaughlin D.J."/>
            <person name="Morgenstern I."/>
            <person name="Morin E."/>
            <person name="Murat C."/>
            <person name="Nagy L.G."/>
            <person name="Nolan M."/>
            <person name="Ohm R.A."/>
            <person name="Patyshakuliyeva A."/>
            <person name="Rokas A."/>
            <person name="Ruiz-Duenas F.J."/>
            <person name="Sabat G."/>
            <person name="Salamov A."/>
            <person name="Samejima M."/>
            <person name="Schmutz J."/>
            <person name="Slot J.C."/>
            <person name="St John F."/>
            <person name="Stenlid J."/>
            <person name="Sun H."/>
            <person name="Sun S."/>
            <person name="Syed K."/>
            <person name="Tsang A."/>
            <person name="Wiebenga A."/>
            <person name="Young D."/>
            <person name="Pisabarro A."/>
            <person name="Eastwood D.C."/>
            <person name="Martin F."/>
            <person name="Cullen D."/>
            <person name="Grigoriev I.V."/>
            <person name="Hibbett D.S."/>
        </authorList>
    </citation>
    <scope>NUCLEOTIDE SEQUENCE [LARGE SCALE GENOMIC DNA]</scope>
    <source>
        <strain evidence="3 4">MD-104</strain>
    </source>
</reference>
<keyword evidence="1" id="KW-0378">Hydrolase</keyword>
<dbReference type="GO" id="GO:0004722">
    <property type="term" value="F:protein serine/threonine phosphatase activity"/>
    <property type="evidence" value="ECO:0007669"/>
    <property type="project" value="UniProtKB-EC"/>
</dbReference>
<sequence>MNSLRSLTAAAQAPSPVSCRTRFFSSLPRPYRFHVGASWAGKPPDPQARRIKTKPFQPDSEIVGWRDKLLSIYQSPAGKHVGEDFFYVQEMRHQSGISFGVADGVGGWVDSGVDPSLFSQALMYHAHRYSKTAWAGEPETDPTQDYDEREQVDGWEVTPAECLELAYGGVLRERYVQAGSSTACLLTLNASSGVLRSANLGDSGYTIIRSSSVLYQQRAQQHFFNCPKQLSKLPTSVPRFSRACIDSPRDAETYETKLRDGDIIIAYTDGLSDNVFAAEMIQICSLVSRQFAALSSRQSNNQDTSAELGLQDTLDDQLVQTMAERLVDYARICMGNKTRVSPFERAAAREGMYFRGGLTLLSCLPDSSVTVVVALVREAI</sequence>
<keyword evidence="1" id="KW-0460">Magnesium</keyword>
<evidence type="ECO:0000259" key="2">
    <source>
        <dbReference type="PROSITE" id="PS51746"/>
    </source>
</evidence>
<dbReference type="PANTHER" id="PTHR12320">
    <property type="entry name" value="PROTEIN PHOSPHATASE 2C"/>
    <property type="match status" value="1"/>
</dbReference>
<keyword evidence="1" id="KW-0479">Metal-binding</keyword>
<comment type="catalytic activity">
    <reaction evidence="1">
        <text>O-phospho-L-threonyl-[protein] + H2O = L-threonyl-[protein] + phosphate</text>
        <dbReference type="Rhea" id="RHEA:47004"/>
        <dbReference type="Rhea" id="RHEA-COMP:11060"/>
        <dbReference type="Rhea" id="RHEA-COMP:11605"/>
        <dbReference type="ChEBI" id="CHEBI:15377"/>
        <dbReference type="ChEBI" id="CHEBI:30013"/>
        <dbReference type="ChEBI" id="CHEBI:43474"/>
        <dbReference type="ChEBI" id="CHEBI:61977"/>
        <dbReference type="EC" id="3.1.3.16"/>
    </reaction>
</comment>
<comment type="similarity">
    <text evidence="1">Belongs to the PP2C family.</text>
</comment>
<dbReference type="InterPro" id="IPR036457">
    <property type="entry name" value="PPM-type-like_dom_sf"/>
</dbReference>
<feature type="domain" description="PPM-type phosphatase" evidence="2">
    <location>
        <begin position="69"/>
        <end position="376"/>
    </location>
</feature>
<keyword evidence="4" id="KW-1185">Reference proteome</keyword>
<protein>
    <recommendedName>
        <fullName evidence="1">Protein phosphatase</fullName>
        <ecNumber evidence="1">3.1.3.16</ecNumber>
    </recommendedName>
</protein>
<dbReference type="InterPro" id="IPR001932">
    <property type="entry name" value="PPM-type_phosphatase-like_dom"/>
</dbReference>
<dbReference type="EC" id="3.1.3.16" evidence="1"/>
<dbReference type="AlphaFoldDB" id="A0A2H3JEG7"/>
<proteinExistence type="inferred from homology"/>
<comment type="cofactor">
    <cofactor evidence="1">
        <name>Mg(2+)</name>
        <dbReference type="ChEBI" id="CHEBI:18420"/>
    </cofactor>
</comment>
<dbReference type="STRING" id="742152.A0A2H3JEG7"/>
<dbReference type="EMBL" id="KB467942">
    <property type="protein sequence ID" value="PCH38203.1"/>
    <property type="molecule type" value="Genomic_DNA"/>
</dbReference>
<dbReference type="PANTHER" id="PTHR12320:SF1">
    <property type="entry name" value="PROTEIN PHOSPHATASE PTC7 HOMOLOG"/>
    <property type="match status" value="1"/>
</dbReference>
<name>A0A2H3JEG7_WOLCO</name>
<evidence type="ECO:0000313" key="4">
    <source>
        <dbReference type="Proteomes" id="UP000218811"/>
    </source>
</evidence>
<dbReference type="SUPFAM" id="SSF81606">
    <property type="entry name" value="PP2C-like"/>
    <property type="match status" value="1"/>
</dbReference>
<dbReference type="OrthoDB" id="60843at2759"/>
<dbReference type="SMART" id="SM00332">
    <property type="entry name" value="PP2Cc"/>
    <property type="match status" value="1"/>
</dbReference>
<comment type="catalytic activity">
    <reaction evidence="1">
        <text>O-phospho-L-seryl-[protein] + H2O = L-seryl-[protein] + phosphate</text>
        <dbReference type="Rhea" id="RHEA:20629"/>
        <dbReference type="Rhea" id="RHEA-COMP:9863"/>
        <dbReference type="Rhea" id="RHEA-COMP:11604"/>
        <dbReference type="ChEBI" id="CHEBI:15377"/>
        <dbReference type="ChEBI" id="CHEBI:29999"/>
        <dbReference type="ChEBI" id="CHEBI:43474"/>
        <dbReference type="ChEBI" id="CHEBI:83421"/>
        <dbReference type="EC" id="3.1.3.16"/>
    </reaction>
</comment>
<comment type="cofactor">
    <cofactor evidence="1">
        <name>Mn(2+)</name>
        <dbReference type="ChEBI" id="CHEBI:29035"/>
    </cofactor>
</comment>
<keyword evidence="1" id="KW-0464">Manganese</keyword>
<dbReference type="GO" id="GO:0046872">
    <property type="term" value="F:metal ion binding"/>
    <property type="evidence" value="ECO:0007669"/>
    <property type="project" value="UniProtKB-UniRule"/>
</dbReference>
<keyword evidence="1" id="KW-0904">Protein phosphatase</keyword>
<evidence type="ECO:0000256" key="1">
    <source>
        <dbReference type="RuleBase" id="RU366020"/>
    </source>
</evidence>